<evidence type="ECO:0000256" key="1">
    <source>
        <dbReference type="SAM" id="MobiDB-lite"/>
    </source>
</evidence>
<reference evidence="2" key="1">
    <citation type="submission" date="2020-02" db="EMBL/GenBank/DDBJ databases">
        <authorList>
            <person name="Meier V. D."/>
        </authorList>
    </citation>
    <scope>NUCLEOTIDE SEQUENCE</scope>
    <source>
        <strain evidence="2">AVDCRST_MAG34</strain>
    </source>
</reference>
<feature type="region of interest" description="Disordered" evidence="1">
    <location>
        <begin position="451"/>
        <end position="479"/>
    </location>
</feature>
<accession>A0A6J4MJX4</accession>
<keyword evidence="2" id="KW-0489">Methyltransferase</keyword>
<feature type="compositionally biased region" description="Basic and acidic residues" evidence="1">
    <location>
        <begin position="211"/>
        <end position="240"/>
    </location>
</feature>
<dbReference type="AlphaFoldDB" id="A0A6J4MJX4"/>
<feature type="compositionally biased region" description="Basic residues" evidence="1">
    <location>
        <begin position="456"/>
        <end position="469"/>
    </location>
</feature>
<feature type="compositionally biased region" description="Basic and acidic residues" evidence="1">
    <location>
        <begin position="249"/>
        <end position="260"/>
    </location>
</feature>
<name>A0A6J4MJX4_9ACTN</name>
<feature type="compositionally biased region" description="Basic residues" evidence="1">
    <location>
        <begin position="83"/>
        <end position="99"/>
    </location>
</feature>
<feature type="compositionally biased region" description="Low complexity" evidence="1">
    <location>
        <begin position="470"/>
        <end position="479"/>
    </location>
</feature>
<protein>
    <submittedName>
        <fullName evidence="2">Trimethylamine methyltransferase family protein</fullName>
    </submittedName>
</protein>
<gene>
    <name evidence="2" type="ORF">AVDCRST_MAG34-2387</name>
</gene>
<feature type="compositionally biased region" description="Basic and acidic residues" evidence="1">
    <location>
        <begin position="149"/>
        <end position="162"/>
    </location>
</feature>
<keyword evidence="2" id="KW-0808">Transferase</keyword>
<feature type="region of interest" description="Disordered" evidence="1">
    <location>
        <begin position="1"/>
        <end position="193"/>
    </location>
</feature>
<feature type="region of interest" description="Disordered" evidence="1">
    <location>
        <begin position="207"/>
        <end position="267"/>
    </location>
</feature>
<sequence length="479" mass="51756">VPQLDAALRDPLRGRDGQARRGLASPGDRDRRRVHVGACARAVPEGGPARRGEHRLPRPRLRPRAGGQGPSRVRRTGAQPRQQHPHRRGRDGVRRRVRPALRAGGRGAARRHHGRLPSVHAAGSELPGARLGRRRDLRAQRHPARLPPPRHDAGPPDADRQGLHGQRGLRGQRPRHHRDGGDPVRRPGGHRADAGVDLAGQLQLAAAVGRPDARRAVRVRRGEPGRRADAVHPHGRDVAGDHPCGAGPADRRGAVRDRARPAHPARLPGDLRVVPVEHRHAVGIADVRHPGVGHRPAVHGADRATLRAPVPVRRRAHLLAGARRAGRLRGAHDPVAHVPGGRQLGDALGRLAGGRARGRLREVRGRRRAGADAAGGVHSVGDRRGLARVRRSPGGRPRRPLPRRHAHHGAVPHLLLPADAVVVGELRALDAQRRGRRGWAGEEDLPGEARGLRAAAARRRHPARARGVRRAPPQGARRL</sequence>
<feature type="non-terminal residue" evidence="2">
    <location>
        <position position="1"/>
    </location>
</feature>
<dbReference type="EMBL" id="CADCUI010000064">
    <property type="protein sequence ID" value="CAA9360001.1"/>
    <property type="molecule type" value="Genomic_DNA"/>
</dbReference>
<organism evidence="2">
    <name type="scientific">uncultured Nocardioidaceae bacterium</name>
    <dbReference type="NCBI Taxonomy" id="253824"/>
    <lineage>
        <taxon>Bacteria</taxon>
        <taxon>Bacillati</taxon>
        <taxon>Actinomycetota</taxon>
        <taxon>Actinomycetes</taxon>
        <taxon>Propionibacteriales</taxon>
        <taxon>Nocardioidaceae</taxon>
        <taxon>environmental samples</taxon>
    </lineage>
</organism>
<dbReference type="GO" id="GO:0008168">
    <property type="term" value="F:methyltransferase activity"/>
    <property type="evidence" value="ECO:0007669"/>
    <property type="project" value="UniProtKB-KW"/>
</dbReference>
<dbReference type="GO" id="GO:0032259">
    <property type="term" value="P:methylation"/>
    <property type="evidence" value="ECO:0007669"/>
    <property type="project" value="UniProtKB-KW"/>
</dbReference>
<evidence type="ECO:0000313" key="2">
    <source>
        <dbReference type="EMBL" id="CAA9360001.1"/>
    </source>
</evidence>
<proteinExistence type="predicted"/>
<feature type="region of interest" description="Disordered" evidence="1">
    <location>
        <begin position="364"/>
        <end position="405"/>
    </location>
</feature>
<feature type="compositionally biased region" description="Basic and acidic residues" evidence="1">
    <location>
        <begin position="179"/>
        <end position="193"/>
    </location>
</feature>
<feature type="compositionally biased region" description="Basic residues" evidence="1">
    <location>
        <begin position="386"/>
        <end position="405"/>
    </location>
</feature>
<feature type="non-terminal residue" evidence="2">
    <location>
        <position position="479"/>
    </location>
</feature>
<feature type="compositionally biased region" description="Basic and acidic residues" evidence="1">
    <location>
        <begin position="7"/>
        <end position="19"/>
    </location>
</feature>
<feature type="compositionally biased region" description="Basic residues" evidence="1">
    <location>
        <begin position="131"/>
        <end position="144"/>
    </location>
</feature>